<proteinExistence type="predicted"/>
<protein>
    <submittedName>
        <fullName evidence="2">Fibronectin type-III domain-containing protein</fullName>
    </submittedName>
</protein>
<dbReference type="SUPFAM" id="SSF49899">
    <property type="entry name" value="Concanavalin A-like lectins/glucanases"/>
    <property type="match status" value="1"/>
</dbReference>
<accession>A0A183KU15</accession>
<sequence>LFIFSLQVVYTGPECVCRVEGLHLNTTYRFRIRSTNGIAQSVYSDIVAIKTARLASFVMNPLSGPAPPISGLKLSSDGCTISAQGDLEDRVLLGDVCFSEGIHYWEWNVEQYDGKGQPSFGIALAQVSKDKMLDSSNRCACISELMFTLDSGIQTEYRSLQTPSH</sequence>
<dbReference type="Gene3D" id="2.60.40.10">
    <property type="entry name" value="Immunoglobulins"/>
    <property type="match status" value="1"/>
</dbReference>
<organism evidence="2">
    <name type="scientific">Schistosoma curassoni</name>
    <dbReference type="NCBI Taxonomy" id="6186"/>
    <lineage>
        <taxon>Eukaryota</taxon>
        <taxon>Metazoa</taxon>
        <taxon>Spiralia</taxon>
        <taxon>Lophotrochozoa</taxon>
        <taxon>Platyhelminthes</taxon>
        <taxon>Trematoda</taxon>
        <taxon>Digenea</taxon>
        <taxon>Strigeidida</taxon>
        <taxon>Schistosomatoidea</taxon>
        <taxon>Schistosomatidae</taxon>
        <taxon>Schistosoma</taxon>
    </lineage>
</organism>
<feature type="domain" description="Fibronectin type-III" evidence="1">
    <location>
        <begin position="1"/>
        <end position="54"/>
    </location>
</feature>
<dbReference type="InterPro" id="IPR013320">
    <property type="entry name" value="ConA-like_dom_sf"/>
</dbReference>
<name>A0A183KU15_9TREM</name>
<dbReference type="PANTHER" id="PTHR24099">
    <property type="entry name" value="E3 UBIQUITIN-PROTEIN LIGASE TRIM36-RELATED"/>
    <property type="match status" value="1"/>
</dbReference>
<dbReference type="InterPro" id="IPR003961">
    <property type="entry name" value="FN3_dom"/>
</dbReference>
<dbReference type="InterPro" id="IPR050617">
    <property type="entry name" value="E3_ligase_FN3/SPRY"/>
</dbReference>
<dbReference type="WBParaSite" id="SCUD_0001855801-mRNA-1">
    <property type="protein sequence ID" value="SCUD_0001855801-mRNA-1"/>
    <property type="gene ID" value="SCUD_0001855801"/>
</dbReference>
<dbReference type="PROSITE" id="PS50853">
    <property type="entry name" value="FN3"/>
    <property type="match status" value="1"/>
</dbReference>
<dbReference type="Gene3D" id="2.60.120.920">
    <property type="match status" value="1"/>
</dbReference>
<dbReference type="CDD" id="cd00063">
    <property type="entry name" value="FN3"/>
    <property type="match status" value="1"/>
</dbReference>
<dbReference type="STRING" id="6186.A0A183KU15"/>
<dbReference type="AlphaFoldDB" id="A0A183KU15"/>
<dbReference type="InterPro" id="IPR013783">
    <property type="entry name" value="Ig-like_fold"/>
</dbReference>
<dbReference type="PANTHER" id="PTHR24099:SF15">
    <property type="entry name" value="E3 UBIQUITIN-PROTEIN LIGASE TRIM9"/>
    <property type="match status" value="1"/>
</dbReference>
<reference evidence="2" key="1">
    <citation type="submission" date="2016-06" db="UniProtKB">
        <authorList>
            <consortium name="WormBaseParasite"/>
        </authorList>
    </citation>
    <scope>IDENTIFICATION</scope>
</reference>
<evidence type="ECO:0000313" key="2">
    <source>
        <dbReference type="WBParaSite" id="SCUD_0001855801-mRNA-1"/>
    </source>
</evidence>
<evidence type="ECO:0000259" key="1">
    <source>
        <dbReference type="PROSITE" id="PS50853"/>
    </source>
</evidence>
<dbReference type="InterPro" id="IPR043136">
    <property type="entry name" value="B30.2/SPRY_sf"/>
</dbReference>